<keyword evidence="3" id="KW-0408">Iron</keyword>
<dbReference type="InterPro" id="IPR036909">
    <property type="entry name" value="Cyt_c-like_dom_sf"/>
</dbReference>
<dbReference type="PROSITE" id="PS51007">
    <property type="entry name" value="CYTC"/>
    <property type="match status" value="4"/>
</dbReference>
<evidence type="ECO:0000259" key="4">
    <source>
        <dbReference type="PROSITE" id="PS51007"/>
    </source>
</evidence>
<dbReference type="GO" id="GO:0046872">
    <property type="term" value="F:metal ion binding"/>
    <property type="evidence" value="ECO:0007669"/>
    <property type="project" value="UniProtKB-KW"/>
</dbReference>
<dbReference type="GO" id="GO:0020037">
    <property type="term" value="F:heme binding"/>
    <property type="evidence" value="ECO:0007669"/>
    <property type="project" value="InterPro"/>
</dbReference>
<organism evidence="5">
    <name type="scientific">marine sediment metagenome</name>
    <dbReference type="NCBI Taxonomy" id="412755"/>
    <lineage>
        <taxon>unclassified sequences</taxon>
        <taxon>metagenomes</taxon>
        <taxon>ecological metagenomes</taxon>
    </lineage>
</organism>
<reference evidence="5" key="1">
    <citation type="journal article" date="2015" name="Nature">
        <title>Complex archaea that bridge the gap between prokaryotes and eukaryotes.</title>
        <authorList>
            <person name="Spang A."/>
            <person name="Saw J.H."/>
            <person name="Jorgensen S.L."/>
            <person name="Zaremba-Niedzwiedzka K."/>
            <person name="Martijn J."/>
            <person name="Lind A.E."/>
            <person name="van Eijk R."/>
            <person name="Schleper C."/>
            <person name="Guy L."/>
            <person name="Ettema T.J."/>
        </authorList>
    </citation>
    <scope>NUCLEOTIDE SEQUENCE</scope>
</reference>
<feature type="domain" description="Cytochrome c" evidence="4">
    <location>
        <begin position="301"/>
        <end position="385"/>
    </location>
</feature>
<feature type="domain" description="Cytochrome c" evidence="4">
    <location>
        <begin position="211"/>
        <end position="295"/>
    </location>
</feature>
<gene>
    <name evidence="5" type="ORF">LCGC14_0942990</name>
</gene>
<dbReference type="EMBL" id="LAZR01003309">
    <property type="protein sequence ID" value="KKN19700.1"/>
    <property type="molecule type" value="Genomic_DNA"/>
</dbReference>
<comment type="caution">
    <text evidence="5">The sequence shown here is derived from an EMBL/GenBank/DDBJ whole genome shotgun (WGS) entry which is preliminary data.</text>
</comment>
<name>A0A0F9NJH4_9ZZZZ</name>
<dbReference type="GO" id="GO:0009055">
    <property type="term" value="F:electron transfer activity"/>
    <property type="evidence" value="ECO:0007669"/>
    <property type="project" value="InterPro"/>
</dbReference>
<dbReference type="SUPFAM" id="SSF46626">
    <property type="entry name" value="Cytochrome c"/>
    <property type="match status" value="4"/>
</dbReference>
<evidence type="ECO:0000313" key="5">
    <source>
        <dbReference type="EMBL" id="KKN19700.1"/>
    </source>
</evidence>
<dbReference type="Gene3D" id="1.10.760.10">
    <property type="entry name" value="Cytochrome c-like domain"/>
    <property type="match status" value="4"/>
</dbReference>
<dbReference type="InterPro" id="IPR009056">
    <property type="entry name" value="Cyt_c-like_dom"/>
</dbReference>
<protein>
    <recommendedName>
        <fullName evidence="4">Cytochrome c domain-containing protein</fullName>
    </recommendedName>
</protein>
<accession>A0A0F9NJH4</accession>
<sequence>MIFTYGILISLGASEESETYPFPEDPLKGRKLFVSKGCIKCHSIWGVGDPLGPDLAQMSKKQNLLQLAGLLWSHSPKMIEIMQERGVTRPTFTPQEMGDLMGYVYYFNYFDQPGNFIEGEKLFLEKGCAECHFVGENGGKDKISLDDYGKYISPSFLATGLWNHSPEILSGMNRQGLKQPEFKGQELAHLLAYLRGAAINQNGEIIYAEPGSPKRGQDIFKQNKCNMCHAVWDKGGRKASDLGRRELRLPLTEIAGKLWSHSGHMWEEMKKIGLSFPVFSPKEMADLISFLYFIQFYDEEGDPKEGKKLFREKTCIFCHALEGEGENVGPDLGESEAHFSPIFLASAMWNHAVVMEDMLEEKDLAWPRFSGNEMRDLVSYIKKATEISK</sequence>
<keyword evidence="2" id="KW-0479">Metal-binding</keyword>
<proteinExistence type="predicted"/>
<evidence type="ECO:0000256" key="1">
    <source>
        <dbReference type="ARBA" id="ARBA00022617"/>
    </source>
</evidence>
<dbReference type="Pfam" id="PF00034">
    <property type="entry name" value="Cytochrom_C"/>
    <property type="match status" value="3"/>
</dbReference>
<feature type="domain" description="Cytochrome c" evidence="4">
    <location>
        <begin position="114"/>
        <end position="198"/>
    </location>
</feature>
<feature type="domain" description="Cytochrome c" evidence="4">
    <location>
        <begin position="24"/>
        <end position="108"/>
    </location>
</feature>
<evidence type="ECO:0000256" key="2">
    <source>
        <dbReference type="ARBA" id="ARBA00022723"/>
    </source>
</evidence>
<keyword evidence="1" id="KW-0349">Heme</keyword>
<dbReference type="AlphaFoldDB" id="A0A0F9NJH4"/>
<dbReference type="PANTHER" id="PTHR33546">
    <property type="entry name" value="LARGE, MULTIFUNCTIONAL SECRETED PROTEIN-RELATED"/>
    <property type="match status" value="1"/>
</dbReference>
<evidence type="ECO:0000256" key="3">
    <source>
        <dbReference type="ARBA" id="ARBA00023004"/>
    </source>
</evidence>
<dbReference type="PANTHER" id="PTHR33546:SF1">
    <property type="entry name" value="LARGE, MULTIFUNCTIONAL SECRETED PROTEIN"/>
    <property type="match status" value="1"/>
</dbReference>